<reference evidence="2" key="2">
    <citation type="submission" date="2021-02" db="EMBL/GenBank/DDBJ databases">
        <authorList>
            <person name="Kimball J.A."/>
            <person name="Haas M.W."/>
            <person name="Macchietto M."/>
            <person name="Kono T."/>
            <person name="Duquette J."/>
            <person name="Shao M."/>
        </authorList>
    </citation>
    <scope>NUCLEOTIDE SEQUENCE</scope>
    <source>
        <tissue evidence="2">Fresh leaf tissue</tissue>
    </source>
</reference>
<name>A0A8J5SE51_ZIZPA</name>
<feature type="region of interest" description="Disordered" evidence="1">
    <location>
        <begin position="36"/>
        <end position="76"/>
    </location>
</feature>
<organism evidence="2 3">
    <name type="scientific">Zizania palustris</name>
    <name type="common">Northern wild rice</name>
    <dbReference type="NCBI Taxonomy" id="103762"/>
    <lineage>
        <taxon>Eukaryota</taxon>
        <taxon>Viridiplantae</taxon>
        <taxon>Streptophyta</taxon>
        <taxon>Embryophyta</taxon>
        <taxon>Tracheophyta</taxon>
        <taxon>Spermatophyta</taxon>
        <taxon>Magnoliopsida</taxon>
        <taxon>Liliopsida</taxon>
        <taxon>Poales</taxon>
        <taxon>Poaceae</taxon>
        <taxon>BOP clade</taxon>
        <taxon>Oryzoideae</taxon>
        <taxon>Oryzeae</taxon>
        <taxon>Zizaniinae</taxon>
        <taxon>Zizania</taxon>
    </lineage>
</organism>
<dbReference type="Proteomes" id="UP000729402">
    <property type="component" value="Unassembled WGS sequence"/>
</dbReference>
<evidence type="ECO:0000256" key="1">
    <source>
        <dbReference type="SAM" id="MobiDB-lite"/>
    </source>
</evidence>
<comment type="caution">
    <text evidence="2">The sequence shown here is derived from an EMBL/GenBank/DDBJ whole genome shotgun (WGS) entry which is preliminary data.</text>
</comment>
<dbReference type="AlphaFoldDB" id="A0A8J5SE51"/>
<keyword evidence="3" id="KW-1185">Reference proteome</keyword>
<proteinExistence type="predicted"/>
<evidence type="ECO:0000313" key="3">
    <source>
        <dbReference type="Proteomes" id="UP000729402"/>
    </source>
</evidence>
<gene>
    <name evidence="2" type="ORF">GUJ93_ZPchr0006g45829</name>
</gene>
<reference evidence="2" key="1">
    <citation type="journal article" date="2021" name="bioRxiv">
        <title>Whole Genome Assembly and Annotation of Northern Wild Rice, Zizania palustris L., Supports a Whole Genome Duplication in the Zizania Genus.</title>
        <authorList>
            <person name="Haas M."/>
            <person name="Kono T."/>
            <person name="Macchietto M."/>
            <person name="Millas R."/>
            <person name="McGilp L."/>
            <person name="Shao M."/>
            <person name="Duquette J."/>
            <person name="Hirsch C.N."/>
            <person name="Kimball J."/>
        </authorList>
    </citation>
    <scope>NUCLEOTIDE SEQUENCE</scope>
    <source>
        <tissue evidence="2">Fresh leaf tissue</tissue>
    </source>
</reference>
<protein>
    <submittedName>
        <fullName evidence="2">Uncharacterized protein</fullName>
    </submittedName>
</protein>
<accession>A0A8J5SE51</accession>
<sequence length="76" mass="7626">MARTNLVAIVELAVALWLAATSGYLCLQLGVPQPVQLAGGQQQPSRVPSGGHVPASPRPAPLPGAGFSVVPPPPPA</sequence>
<evidence type="ECO:0000313" key="2">
    <source>
        <dbReference type="EMBL" id="KAG8070303.1"/>
    </source>
</evidence>
<dbReference type="EMBL" id="JAAALK010000283">
    <property type="protein sequence ID" value="KAG8070303.1"/>
    <property type="molecule type" value="Genomic_DNA"/>
</dbReference>